<proteinExistence type="predicted"/>
<sequence>MLPHFNPHLHNPNNQLQLNGANASAPHQLSLPLRLPLSDAGVVNDVSDRKNNWRKPHDKNFTGNHKHNEAQRGCDIFQFNNEIRGKGNKNFAGKNFNLSNPSEQIQVGKKRSLMLNYTEQESQHWREERKKNYPSQANVEKKLKKNPKQLEVEDEAAKIRRQQIKEILAKQAELGCEVAEIPSCYLSDPEQQADAIKQNKRAFGKRDRFHNKFDKKGKFQQSDRYSKKQRYEIRRFAKPNWVHDQPS</sequence>
<dbReference type="EMBL" id="JBEAFC010000004">
    <property type="protein sequence ID" value="KAL1558861.1"/>
    <property type="molecule type" value="Genomic_DNA"/>
</dbReference>
<evidence type="ECO:0000313" key="4">
    <source>
        <dbReference type="Proteomes" id="UP001567538"/>
    </source>
</evidence>
<feature type="region of interest" description="Disordered" evidence="1">
    <location>
        <begin position="48"/>
        <end position="67"/>
    </location>
</feature>
<dbReference type="AlphaFoldDB" id="A0ABD1HQV8"/>
<comment type="caution">
    <text evidence="3">The sequence shown here is derived from an EMBL/GenBank/DDBJ whole genome shotgun (WGS) entry which is preliminary data.</text>
</comment>
<name>A0ABD1HQV8_SALDI</name>
<protein>
    <recommendedName>
        <fullName evidence="2">FMR1-interacting protein 1 conserved domain-containing protein</fullName>
    </recommendedName>
</protein>
<feature type="compositionally biased region" description="Basic and acidic residues" evidence="1">
    <location>
        <begin position="204"/>
        <end position="217"/>
    </location>
</feature>
<accession>A0ABD1HQV8</accession>
<dbReference type="PANTHER" id="PTHR13309">
    <property type="entry name" value="NUCLEAR FRAGILE X MENTAL RETARDATION PROTEIN INTERACTING PROTEIN 1"/>
    <property type="match status" value="1"/>
</dbReference>
<feature type="compositionally biased region" description="Low complexity" evidence="1">
    <location>
        <begin position="1"/>
        <end position="19"/>
    </location>
</feature>
<feature type="domain" description="FMR1-interacting protein 1 conserved" evidence="2">
    <location>
        <begin position="108"/>
        <end position="150"/>
    </location>
</feature>
<feature type="region of interest" description="Disordered" evidence="1">
    <location>
        <begin position="201"/>
        <end position="227"/>
    </location>
</feature>
<organism evidence="3 4">
    <name type="scientific">Salvia divinorum</name>
    <name type="common">Maria pastora</name>
    <name type="synonym">Diviner's sage</name>
    <dbReference type="NCBI Taxonomy" id="28513"/>
    <lineage>
        <taxon>Eukaryota</taxon>
        <taxon>Viridiplantae</taxon>
        <taxon>Streptophyta</taxon>
        <taxon>Embryophyta</taxon>
        <taxon>Tracheophyta</taxon>
        <taxon>Spermatophyta</taxon>
        <taxon>Magnoliopsida</taxon>
        <taxon>eudicotyledons</taxon>
        <taxon>Gunneridae</taxon>
        <taxon>Pentapetalae</taxon>
        <taxon>asterids</taxon>
        <taxon>lamiids</taxon>
        <taxon>Lamiales</taxon>
        <taxon>Lamiaceae</taxon>
        <taxon>Nepetoideae</taxon>
        <taxon>Mentheae</taxon>
        <taxon>Salviinae</taxon>
        <taxon>Salvia</taxon>
        <taxon>Salvia subgen. Calosphace</taxon>
    </lineage>
</organism>
<evidence type="ECO:0000259" key="2">
    <source>
        <dbReference type="Pfam" id="PF10453"/>
    </source>
</evidence>
<evidence type="ECO:0000256" key="1">
    <source>
        <dbReference type="SAM" id="MobiDB-lite"/>
    </source>
</evidence>
<dbReference type="InterPro" id="IPR039136">
    <property type="entry name" value="NUFIP1-like"/>
</dbReference>
<dbReference type="InterPro" id="IPR019496">
    <property type="entry name" value="NUFIP1_cons_dom"/>
</dbReference>
<dbReference type="Proteomes" id="UP001567538">
    <property type="component" value="Unassembled WGS sequence"/>
</dbReference>
<keyword evidence="4" id="KW-1185">Reference proteome</keyword>
<reference evidence="3 4" key="1">
    <citation type="submission" date="2024-06" db="EMBL/GenBank/DDBJ databases">
        <title>A chromosome level genome sequence of Diviner's sage (Salvia divinorum).</title>
        <authorList>
            <person name="Ford S.A."/>
            <person name="Ro D.-K."/>
            <person name="Ness R.W."/>
            <person name="Phillips M.A."/>
        </authorList>
    </citation>
    <scope>NUCLEOTIDE SEQUENCE [LARGE SCALE GENOMIC DNA]</scope>
    <source>
        <strain evidence="3">SAF-2024a</strain>
        <tissue evidence="3">Leaf</tissue>
    </source>
</reference>
<feature type="region of interest" description="Disordered" evidence="1">
    <location>
        <begin position="1"/>
        <end position="20"/>
    </location>
</feature>
<dbReference type="PANTHER" id="PTHR13309:SF0">
    <property type="entry name" value="FMR1-INTERACTING PROTEIN NUFIP1"/>
    <property type="match status" value="1"/>
</dbReference>
<gene>
    <name evidence="3" type="ORF">AAHA92_09274</name>
</gene>
<dbReference type="Pfam" id="PF10453">
    <property type="entry name" value="NUFIP1"/>
    <property type="match status" value="1"/>
</dbReference>
<evidence type="ECO:0000313" key="3">
    <source>
        <dbReference type="EMBL" id="KAL1558861.1"/>
    </source>
</evidence>